<organism evidence="1 2">
    <name type="scientific">Leucogyrophana mollusca</name>
    <dbReference type="NCBI Taxonomy" id="85980"/>
    <lineage>
        <taxon>Eukaryota</taxon>
        <taxon>Fungi</taxon>
        <taxon>Dikarya</taxon>
        <taxon>Basidiomycota</taxon>
        <taxon>Agaricomycotina</taxon>
        <taxon>Agaricomycetes</taxon>
        <taxon>Agaricomycetidae</taxon>
        <taxon>Boletales</taxon>
        <taxon>Boletales incertae sedis</taxon>
        <taxon>Leucogyrophana</taxon>
    </lineage>
</organism>
<sequence length="747" mass="82936">MWLPTALAFLGLSFQEPLGFSPPPAIMSPSDDFAFKQGPNVFTPKDMLELARPGAPLANPAGDLALVPVSKYSFADKKNYKSVYVAPVEAALQPLQIPLPDGGDAFWLDSRTIAHVVETGKDENKKQEIYALTVNFDQSALASEAPVLVGAFPVTTAADFRYSAASGYLVFSAYVHADGDITKVDAHDKAHEARGNSALVYEETYERQWDTWVGPKHKALFTVRLYKEQSSWVLGKDFTNTLKGTGVSSPVEPFGGTDDFDISNSHIVYTAKDPKLPKAWHTKQNIYYVDFKGSKTIELTSGKQGATHAPVFNVQGDKVAWLELDKDGDESDRSKIVIYDLTKDVRYTLTQNWDRSPDALKFSESGDFLYFTAGDHARVKVFALPVPPTPSQSTTNPSLSAPYTTPVALTDSRTASGLQVLPGNRLLFALSSLTAPNDAFILRNTDRVEADIKQQASSVYRGEPAQITKFTSDSLQGKTLNEGEEFWFKGSGDRDMQGWLVKPPGYSANDQKKWPIVMLIHGGPESAWEDSWSTRWNPNIFANQGYFVVAMNPTGSTTFGQNLTDGIKGDWGGKPFEDMRKGWKYILDNYPQLDPERAVAAGASWGGYAINWIQGNPEFGFNFKALFCHDGLFDAAANSLATEELFFVNEEWGGRPWEPKGRELALKYSPSYTVPKWSTPELIVHGSKDYRLAETEGIAAFHALQQLGVPSRLVIFPDENHWVLSHGNSLKWHYEVFRWFDKYVGDK</sequence>
<reference evidence="1" key="1">
    <citation type="journal article" date="2021" name="New Phytol.">
        <title>Evolutionary innovations through gain and loss of genes in the ectomycorrhizal Boletales.</title>
        <authorList>
            <person name="Wu G."/>
            <person name="Miyauchi S."/>
            <person name="Morin E."/>
            <person name="Kuo A."/>
            <person name="Drula E."/>
            <person name="Varga T."/>
            <person name="Kohler A."/>
            <person name="Feng B."/>
            <person name="Cao Y."/>
            <person name="Lipzen A."/>
            <person name="Daum C."/>
            <person name="Hundley H."/>
            <person name="Pangilinan J."/>
            <person name="Johnson J."/>
            <person name="Barry K."/>
            <person name="LaButti K."/>
            <person name="Ng V."/>
            <person name="Ahrendt S."/>
            <person name="Min B."/>
            <person name="Choi I.G."/>
            <person name="Park H."/>
            <person name="Plett J.M."/>
            <person name="Magnuson J."/>
            <person name="Spatafora J.W."/>
            <person name="Nagy L.G."/>
            <person name="Henrissat B."/>
            <person name="Grigoriev I.V."/>
            <person name="Yang Z.L."/>
            <person name="Xu J."/>
            <person name="Martin F.M."/>
        </authorList>
    </citation>
    <scope>NUCLEOTIDE SEQUENCE</scope>
    <source>
        <strain evidence="1">KUC20120723A-06</strain>
    </source>
</reference>
<keyword evidence="2" id="KW-1185">Reference proteome</keyword>
<name>A0ACB8B7Z0_9AGAM</name>
<evidence type="ECO:0000313" key="1">
    <source>
        <dbReference type="EMBL" id="KAH7921760.1"/>
    </source>
</evidence>
<protein>
    <submittedName>
        <fullName evidence="1">Alpha/beta-hydrolase</fullName>
    </submittedName>
</protein>
<dbReference type="Proteomes" id="UP000790709">
    <property type="component" value="Unassembled WGS sequence"/>
</dbReference>
<gene>
    <name evidence="1" type="ORF">BV22DRAFT_1038244</name>
</gene>
<proteinExistence type="predicted"/>
<evidence type="ECO:0000313" key="2">
    <source>
        <dbReference type="Proteomes" id="UP000790709"/>
    </source>
</evidence>
<dbReference type="EMBL" id="MU266512">
    <property type="protein sequence ID" value="KAH7921760.1"/>
    <property type="molecule type" value="Genomic_DNA"/>
</dbReference>
<accession>A0ACB8B7Z0</accession>
<comment type="caution">
    <text evidence="1">The sequence shown here is derived from an EMBL/GenBank/DDBJ whole genome shotgun (WGS) entry which is preliminary data.</text>
</comment>